<dbReference type="InterPro" id="IPR051906">
    <property type="entry name" value="TolC-like"/>
</dbReference>
<keyword evidence="5" id="KW-0812">Transmembrane</keyword>
<evidence type="ECO:0000256" key="2">
    <source>
        <dbReference type="ARBA" id="ARBA00007613"/>
    </source>
</evidence>
<dbReference type="GO" id="GO:1990281">
    <property type="term" value="C:efflux pump complex"/>
    <property type="evidence" value="ECO:0007669"/>
    <property type="project" value="TreeGrafter"/>
</dbReference>
<comment type="subcellular location">
    <subcellularLocation>
        <location evidence="1">Cell outer membrane</location>
    </subcellularLocation>
</comment>
<evidence type="ECO:0000256" key="1">
    <source>
        <dbReference type="ARBA" id="ARBA00004442"/>
    </source>
</evidence>
<gene>
    <name evidence="8" type="primary">czcC</name>
    <name evidence="8" type="ORF">AA415_00380</name>
</gene>
<keyword evidence="4" id="KW-1134">Transmembrane beta strand</keyword>
<reference evidence="8 9" key="1">
    <citation type="journal article" date="2016" name="BMC Genomics">
        <title>Type VI secretion systems of human gut Bacteroidales segregate into three genetic architectures, two of which are contained on mobile genetic elements.</title>
        <authorList>
            <person name="Coyne M.J."/>
            <person name="Roelofs K.G."/>
            <person name="Comstock L.E."/>
        </authorList>
    </citation>
    <scope>NUCLEOTIDE SEQUENCE [LARGE SCALE GENOMIC DNA]</scope>
    <source>
        <strain evidence="8 9">CL09T03C01</strain>
    </source>
</reference>
<dbReference type="Proteomes" id="UP000056419">
    <property type="component" value="Unassembled WGS sequence"/>
</dbReference>
<keyword evidence="9" id="KW-1185">Reference proteome</keyword>
<accession>A0A120A479</accession>
<dbReference type="PATRIC" id="fig|46506.5.peg.410"/>
<dbReference type="GO" id="GO:0009279">
    <property type="term" value="C:cell outer membrane"/>
    <property type="evidence" value="ECO:0007669"/>
    <property type="project" value="UniProtKB-SubCell"/>
</dbReference>
<protein>
    <submittedName>
        <fullName evidence="8">Putative cobalt-zinc-cadmium resistance protein, CzcC-like</fullName>
    </submittedName>
</protein>
<comment type="caution">
    <text evidence="8">The sequence shown here is derived from an EMBL/GenBank/DDBJ whole genome shotgun (WGS) entry which is preliminary data.</text>
</comment>
<dbReference type="Gene3D" id="1.20.1600.10">
    <property type="entry name" value="Outer membrane efflux proteins (OEP)"/>
    <property type="match status" value="1"/>
</dbReference>
<dbReference type="Pfam" id="PF02321">
    <property type="entry name" value="OEP"/>
    <property type="match status" value="2"/>
</dbReference>
<dbReference type="EMBL" id="LRGC01000001">
    <property type="protein sequence ID" value="KWR57836.1"/>
    <property type="molecule type" value="Genomic_DNA"/>
</dbReference>
<dbReference type="InterPro" id="IPR003423">
    <property type="entry name" value="OMP_efflux"/>
</dbReference>
<sequence length="427" mass="48143">MKTFYTLLLFYLCVQPVFSQQDSLLEKYRAMALDYNHDLRAADKNIASSMELIKAAKADLKPKLSGDANFQYTGNPIELTVNLPQSNPLTFEGRDMKYGASLSLMQPLYTGGRIRESIRLAKHQQSMNVHQAELLHSSVCYQTDMQYWNAVARRELMNIATDYRNSVASLARTIRERVEAGLVDPQDLLMAEVKLNEAEYQVLQARNSFETGRMALNSLIGMPLESETEVQESIPVVLPSDNLPASDGSNRPELLMAHDQIKIAESQGKLTDSKYKPQLYVGIEGSYSSPGYDFKTDLDPNYAIYAKLSVPIFEWGKRRNEKRSSAWKVGMANDYLNKVTDNVNLEIQTARTSLAQAIKQVDLTGSSLEKARENEQKALERYEEGKISIMEVIEAQNYRQASQINYVQAKVSAQGSYSGLIKALHNY</sequence>
<organism evidence="8 9">
    <name type="scientific">Bacteroides stercoris</name>
    <dbReference type="NCBI Taxonomy" id="46506"/>
    <lineage>
        <taxon>Bacteria</taxon>
        <taxon>Pseudomonadati</taxon>
        <taxon>Bacteroidota</taxon>
        <taxon>Bacteroidia</taxon>
        <taxon>Bacteroidales</taxon>
        <taxon>Bacteroidaceae</taxon>
        <taxon>Bacteroides</taxon>
    </lineage>
</organism>
<evidence type="ECO:0000313" key="8">
    <source>
        <dbReference type="EMBL" id="KWR57836.1"/>
    </source>
</evidence>
<keyword evidence="7" id="KW-0998">Cell outer membrane</keyword>
<dbReference type="GO" id="GO:0015288">
    <property type="term" value="F:porin activity"/>
    <property type="evidence" value="ECO:0007669"/>
    <property type="project" value="TreeGrafter"/>
</dbReference>
<keyword evidence="6" id="KW-0472">Membrane</keyword>
<comment type="similarity">
    <text evidence="2">Belongs to the outer membrane factor (OMF) (TC 1.B.17) family.</text>
</comment>
<evidence type="ECO:0000256" key="7">
    <source>
        <dbReference type="ARBA" id="ARBA00023237"/>
    </source>
</evidence>
<dbReference type="PANTHER" id="PTHR30026">
    <property type="entry name" value="OUTER MEMBRANE PROTEIN TOLC"/>
    <property type="match status" value="1"/>
</dbReference>
<dbReference type="PANTHER" id="PTHR30026:SF20">
    <property type="entry name" value="OUTER MEMBRANE PROTEIN TOLC"/>
    <property type="match status" value="1"/>
</dbReference>
<evidence type="ECO:0000256" key="4">
    <source>
        <dbReference type="ARBA" id="ARBA00022452"/>
    </source>
</evidence>
<dbReference type="GO" id="GO:0015562">
    <property type="term" value="F:efflux transmembrane transporter activity"/>
    <property type="evidence" value="ECO:0007669"/>
    <property type="project" value="InterPro"/>
</dbReference>
<dbReference type="SUPFAM" id="SSF56954">
    <property type="entry name" value="Outer membrane efflux proteins (OEP)"/>
    <property type="match status" value="1"/>
</dbReference>
<evidence type="ECO:0000256" key="6">
    <source>
        <dbReference type="ARBA" id="ARBA00023136"/>
    </source>
</evidence>
<proteinExistence type="inferred from homology"/>
<evidence type="ECO:0000256" key="3">
    <source>
        <dbReference type="ARBA" id="ARBA00022448"/>
    </source>
</evidence>
<keyword evidence="3" id="KW-0813">Transport</keyword>
<dbReference type="AlphaFoldDB" id="A0A120A479"/>
<dbReference type="STRING" id="46506.AA415_00380"/>
<evidence type="ECO:0000313" key="9">
    <source>
        <dbReference type="Proteomes" id="UP000056419"/>
    </source>
</evidence>
<dbReference type="RefSeq" id="WP_060385088.1">
    <property type="nucleotide sequence ID" value="NZ_LRGC01000001.1"/>
</dbReference>
<evidence type="ECO:0000256" key="5">
    <source>
        <dbReference type="ARBA" id="ARBA00022692"/>
    </source>
</evidence>
<name>A0A120A479_BACSE</name>